<evidence type="ECO:0000256" key="5">
    <source>
        <dbReference type="ARBA" id="ARBA00026097"/>
    </source>
</evidence>
<comment type="similarity">
    <text evidence="2">Belongs to the sterol desaturase family.</text>
</comment>
<feature type="transmembrane region" description="Helical" evidence="6">
    <location>
        <begin position="99"/>
        <end position="124"/>
    </location>
</feature>
<feature type="transmembrane region" description="Helical" evidence="6">
    <location>
        <begin position="185"/>
        <end position="205"/>
    </location>
</feature>
<dbReference type="InterPro" id="IPR006694">
    <property type="entry name" value="Fatty_acid_hydroxylase"/>
</dbReference>
<keyword evidence="6" id="KW-0472">Membrane</keyword>
<accession>A0A2C9WA04</accession>
<evidence type="ECO:0000313" key="8">
    <source>
        <dbReference type="EMBL" id="OAY56458.1"/>
    </source>
</evidence>
<dbReference type="STRING" id="3983.A0A2C9WA04"/>
<proteinExistence type="inferred from homology"/>
<dbReference type="EMBL" id="CM004388">
    <property type="protein sequence ID" value="OAY56458.1"/>
    <property type="molecule type" value="Genomic_DNA"/>
</dbReference>
<organism evidence="8">
    <name type="scientific">Manihot esculenta</name>
    <name type="common">Cassava</name>
    <name type="synonym">Jatropha manihot</name>
    <dbReference type="NCBI Taxonomy" id="3983"/>
    <lineage>
        <taxon>Eukaryota</taxon>
        <taxon>Viridiplantae</taxon>
        <taxon>Streptophyta</taxon>
        <taxon>Embryophyta</taxon>
        <taxon>Tracheophyta</taxon>
        <taxon>Spermatophyta</taxon>
        <taxon>Magnoliopsida</taxon>
        <taxon>eudicotyledons</taxon>
        <taxon>Gunneridae</taxon>
        <taxon>Pentapetalae</taxon>
        <taxon>rosids</taxon>
        <taxon>fabids</taxon>
        <taxon>Malpighiales</taxon>
        <taxon>Euphorbiaceae</taxon>
        <taxon>Crotonoideae</taxon>
        <taxon>Manihoteae</taxon>
        <taxon>Manihot</taxon>
    </lineage>
</organism>
<dbReference type="PANTHER" id="PTHR31899:SF9">
    <property type="entry name" value="BETA-CAROTENE 3-HYDROXYLASE 1, CHLOROPLASTIC"/>
    <property type="match status" value="1"/>
</dbReference>
<dbReference type="GO" id="GO:0005506">
    <property type="term" value="F:iron ion binding"/>
    <property type="evidence" value="ECO:0007669"/>
    <property type="project" value="InterPro"/>
</dbReference>
<gene>
    <name evidence="8" type="ORF">MANES_02G018300</name>
</gene>
<dbReference type="EC" id="1.14.15.24" evidence="5"/>
<dbReference type="GO" id="GO:0010291">
    <property type="term" value="F:beta-carotene 3-hydroxylase activity"/>
    <property type="evidence" value="ECO:0007669"/>
    <property type="project" value="UniProtKB-EC"/>
</dbReference>
<evidence type="ECO:0000256" key="6">
    <source>
        <dbReference type="SAM" id="Phobius"/>
    </source>
</evidence>
<dbReference type="GO" id="GO:0016117">
    <property type="term" value="P:carotenoid biosynthetic process"/>
    <property type="evidence" value="ECO:0007669"/>
    <property type="project" value="UniProtKB-KW"/>
</dbReference>
<evidence type="ECO:0000256" key="3">
    <source>
        <dbReference type="ARBA" id="ARBA00022746"/>
    </source>
</evidence>
<feature type="transmembrane region" description="Helical" evidence="6">
    <location>
        <begin position="136"/>
        <end position="156"/>
    </location>
</feature>
<dbReference type="PANTHER" id="PTHR31899">
    <property type="entry name" value="BETA-CAROTENE 3-HYDROXYLASE 1, CHLOROPLASTIC"/>
    <property type="match status" value="1"/>
</dbReference>
<dbReference type="InterPro" id="IPR045019">
    <property type="entry name" value="BETA-OHASE-like"/>
</dbReference>
<comment type="subcellular location">
    <subcellularLocation>
        <location evidence="1">Plastid</location>
        <location evidence="1">Chloroplast membrane</location>
        <topology evidence="1">Multi-pass membrane protein</topology>
    </subcellularLocation>
</comment>
<keyword evidence="3" id="KW-0125">Carotenoid biosynthesis</keyword>
<evidence type="ECO:0000256" key="4">
    <source>
        <dbReference type="ARBA" id="ARBA00023002"/>
    </source>
</evidence>
<feature type="transmembrane region" description="Helical" evidence="6">
    <location>
        <begin position="211"/>
        <end position="232"/>
    </location>
</feature>
<dbReference type="Pfam" id="PF04116">
    <property type="entry name" value="FA_hydroxylase"/>
    <property type="match status" value="1"/>
</dbReference>
<evidence type="ECO:0000256" key="2">
    <source>
        <dbReference type="ARBA" id="ARBA00009324"/>
    </source>
</evidence>
<evidence type="ECO:0000259" key="7">
    <source>
        <dbReference type="Pfam" id="PF04116"/>
    </source>
</evidence>
<dbReference type="GO" id="GO:0031969">
    <property type="term" value="C:chloroplast membrane"/>
    <property type="evidence" value="ECO:0007669"/>
    <property type="project" value="UniProtKB-SubCell"/>
</dbReference>
<name>A0A2C9WA04_MANES</name>
<dbReference type="AlphaFoldDB" id="A0A2C9WA04"/>
<keyword evidence="4" id="KW-0560">Oxidoreductase</keyword>
<evidence type="ECO:0000256" key="1">
    <source>
        <dbReference type="ARBA" id="ARBA00004508"/>
    </source>
</evidence>
<reference evidence="8" key="1">
    <citation type="submission" date="2016-02" db="EMBL/GenBank/DDBJ databases">
        <title>WGS assembly of Manihot esculenta.</title>
        <authorList>
            <person name="Bredeson J.V."/>
            <person name="Prochnik S.E."/>
            <person name="Lyons J.B."/>
            <person name="Schmutz J."/>
            <person name="Grimwood J."/>
            <person name="Vrebalov J."/>
            <person name="Bart R.S."/>
            <person name="Amuge T."/>
            <person name="Ferguson M.E."/>
            <person name="Green R."/>
            <person name="Putnam N."/>
            <person name="Stites J."/>
            <person name="Rounsley S."/>
            <person name="Rokhsar D.S."/>
        </authorList>
    </citation>
    <scope>NUCLEOTIDE SEQUENCE [LARGE SCALE GENOMIC DNA]</scope>
    <source>
        <tissue evidence="8">Leaf</tissue>
    </source>
</reference>
<keyword evidence="6" id="KW-0812">Transmembrane</keyword>
<feature type="domain" description="Fatty acid hydroxylase" evidence="7">
    <location>
        <begin position="148"/>
        <end position="276"/>
    </location>
</feature>
<keyword evidence="6" id="KW-1133">Transmembrane helix</keyword>
<protein>
    <recommendedName>
        <fullName evidence="5">beta-carotene 3-hydroxylase</fullName>
        <ecNumber evidence="5">1.14.15.24</ecNumber>
    </recommendedName>
</protein>
<sequence>MAVSVSATSISLRHNFCRGFLLTPKPNNSLTIPSIFLRKGFALREKQSFKACMVMEEKPNHVLDEDEKDMIVESFEDVKKHPSVSSVEVKRARKMLERYTYLAAAILSSAGITSMAAMAVYYRFSWQIQGGEFPALEMLGTFVLSVGAAVGMEFWAKWAHKALWHASLWQIHESHHRAREGSLELNDVFAVTNAAPAIGLLWYGFWNKGLSGGLCFGAGLGITVFGMAYMFVHDGLIHRRFPVGPIAYFPYLQRVAAAHQLHHSDKFKGVPYGLFLGPKELEGAEGGMEALDRELQRRIKLCK</sequence>